<gene>
    <name evidence="2" type="ORF">DWW24_04000</name>
</gene>
<accession>A0A412WPX4</accession>
<name>A0A412WPX4_9BACT</name>
<evidence type="ECO:0000313" key="3">
    <source>
        <dbReference type="Proteomes" id="UP000283426"/>
    </source>
</evidence>
<organism evidence="2 3">
    <name type="scientific">Odoribacter splanchnicus</name>
    <dbReference type="NCBI Taxonomy" id="28118"/>
    <lineage>
        <taxon>Bacteria</taxon>
        <taxon>Pseudomonadati</taxon>
        <taxon>Bacteroidota</taxon>
        <taxon>Bacteroidia</taxon>
        <taxon>Bacteroidales</taxon>
        <taxon>Odoribacteraceae</taxon>
        <taxon>Odoribacter</taxon>
    </lineage>
</organism>
<comment type="caution">
    <text evidence="2">The sequence shown here is derived from an EMBL/GenBank/DDBJ whole genome shotgun (WGS) entry which is preliminary data.</text>
</comment>
<dbReference type="RefSeq" id="WP_118107407.1">
    <property type="nucleotide sequence ID" value="NZ_QRYW01000006.1"/>
</dbReference>
<evidence type="ECO:0000256" key="1">
    <source>
        <dbReference type="SAM" id="MobiDB-lite"/>
    </source>
</evidence>
<dbReference type="Proteomes" id="UP000283426">
    <property type="component" value="Unassembled WGS sequence"/>
</dbReference>
<dbReference type="AlphaFoldDB" id="A0A412WPX4"/>
<feature type="compositionally biased region" description="Polar residues" evidence="1">
    <location>
        <begin position="88"/>
        <end position="103"/>
    </location>
</feature>
<proteinExistence type="predicted"/>
<evidence type="ECO:0000313" key="2">
    <source>
        <dbReference type="EMBL" id="RGV29251.1"/>
    </source>
</evidence>
<reference evidence="2 3" key="1">
    <citation type="submission" date="2018-08" db="EMBL/GenBank/DDBJ databases">
        <title>A genome reference for cultivated species of the human gut microbiota.</title>
        <authorList>
            <person name="Zou Y."/>
            <person name="Xue W."/>
            <person name="Luo G."/>
        </authorList>
    </citation>
    <scope>NUCLEOTIDE SEQUENCE [LARGE SCALE GENOMIC DNA]</scope>
    <source>
        <strain evidence="2 3">AF14-6AC</strain>
    </source>
</reference>
<sequence length="181" mass="21364">MLRNLENIWSKILVNSEEFAMFAVPKFYTSEMLCLYISDNRNIAGFFRCTYLFQVCRVLANRRKGSASSFMKNIINQIFRHMPKPSENLKSGDNSALTSTQPSEKGKSQSKLEKEIISIQKKVSKLQEECRHERNEKYRLLCYINRYCSALFPYFDRSNPVDSKNWEKVHRLQLDLDKEIK</sequence>
<protein>
    <submittedName>
        <fullName evidence="2">Uncharacterized protein</fullName>
    </submittedName>
</protein>
<feature type="region of interest" description="Disordered" evidence="1">
    <location>
        <begin position="85"/>
        <end position="111"/>
    </location>
</feature>
<dbReference type="EMBL" id="QRYW01000006">
    <property type="protein sequence ID" value="RGV29251.1"/>
    <property type="molecule type" value="Genomic_DNA"/>
</dbReference>